<dbReference type="InterPro" id="IPR000719">
    <property type="entry name" value="Prot_kinase_dom"/>
</dbReference>
<dbReference type="PROSITE" id="PS50011">
    <property type="entry name" value="PROTEIN_KINASE_DOM"/>
    <property type="match status" value="1"/>
</dbReference>
<evidence type="ECO:0000313" key="23">
    <source>
        <dbReference type="EMBL" id="SSX04116.1"/>
    </source>
</evidence>
<keyword evidence="8 17" id="KW-0067">ATP-binding</keyword>
<dbReference type="Gene3D" id="2.60.120.200">
    <property type="match status" value="2"/>
</dbReference>
<dbReference type="InterPro" id="IPR001245">
    <property type="entry name" value="Ser-Thr/Tyr_kinase_cat_dom"/>
</dbReference>
<evidence type="ECO:0000256" key="5">
    <source>
        <dbReference type="ARBA" id="ARBA00022729"/>
    </source>
</evidence>
<keyword evidence="13 18" id="KW-0675">Receptor</keyword>
<evidence type="ECO:0000256" key="8">
    <source>
        <dbReference type="ARBA" id="ARBA00022840"/>
    </source>
</evidence>
<dbReference type="Pfam" id="PF00629">
    <property type="entry name" value="MAM"/>
    <property type="match status" value="2"/>
</dbReference>
<evidence type="ECO:0000259" key="22">
    <source>
        <dbReference type="PROSITE" id="PS50060"/>
    </source>
</evidence>
<evidence type="ECO:0000256" key="12">
    <source>
        <dbReference type="ARBA" id="ARBA00023157"/>
    </source>
</evidence>
<dbReference type="FunFam" id="2.60.120.200:FF:000193">
    <property type="entry name" value="Tyrosine-protein kinase receptor"/>
    <property type="match status" value="1"/>
</dbReference>
<comment type="catalytic activity">
    <reaction evidence="15 18">
        <text>L-tyrosyl-[protein] + ATP = O-phospho-L-tyrosyl-[protein] + ADP + H(+)</text>
        <dbReference type="Rhea" id="RHEA:10596"/>
        <dbReference type="Rhea" id="RHEA-COMP:10136"/>
        <dbReference type="Rhea" id="RHEA-COMP:20101"/>
        <dbReference type="ChEBI" id="CHEBI:15378"/>
        <dbReference type="ChEBI" id="CHEBI:30616"/>
        <dbReference type="ChEBI" id="CHEBI:46858"/>
        <dbReference type="ChEBI" id="CHEBI:61978"/>
        <dbReference type="ChEBI" id="CHEBI:456216"/>
        <dbReference type="EC" id="2.7.10.1"/>
    </reaction>
</comment>
<dbReference type="InterPro" id="IPR020635">
    <property type="entry name" value="Tyr_kinase_cat_dom"/>
</dbReference>
<comment type="similarity">
    <text evidence="18">Belongs to the protein kinase superfamily. Tyr protein kinase family. Insulin receptor subfamily.</text>
</comment>
<dbReference type="Gene3D" id="1.10.510.10">
    <property type="entry name" value="Transferase(Phosphotransferase) domain 1"/>
    <property type="match status" value="1"/>
</dbReference>
<evidence type="ECO:0000256" key="6">
    <source>
        <dbReference type="ARBA" id="ARBA00022741"/>
    </source>
</evidence>
<dbReference type="InterPro" id="IPR055163">
    <property type="entry name" value="ALK/LTK-like_GRD"/>
</dbReference>
<dbReference type="InterPro" id="IPR011009">
    <property type="entry name" value="Kinase-like_dom_sf"/>
</dbReference>
<evidence type="ECO:0000256" key="17">
    <source>
        <dbReference type="PROSITE-ProRule" id="PRU10141"/>
    </source>
</evidence>
<dbReference type="PROSITE" id="PS50060">
    <property type="entry name" value="MAM_2"/>
    <property type="match status" value="2"/>
</dbReference>
<dbReference type="GO" id="GO:0004714">
    <property type="term" value="F:transmembrane receptor protein tyrosine kinase activity"/>
    <property type="evidence" value="ECO:0007669"/>
    <property type="project" value="UniProtKB-EC"/>
</dbReference>
<evidence type="ECO:0000256" key="20">
    <source>
        <dbReference type="SAM" id="SignalP"/>
    </source>
</evidence>
<evidence type="ECO:0000313" key="24">
    <source>
        <dbReference type="EMBL" id="SSX24481.1"/>
    </source>
</evidence>
<gene>
    <name evidence="24" type="primary">CSON010816</name>
</gene>
<comment type="subcellular location">
    <subcellularLocation>
        <location evidence="1">Cell membrane</location>
        <topology evidence="1">Single-pass type I membrane protein</topology>
    </subcellularLocation>
</comment>
<keyword evidence="4 18" id="KW-0812">Transmembrane</keyword>
<dbReference type="PROSITE" id="PS00109">
    <property type="entry name" value="PROTEIN_KINASE_TYR"/>
    <property type="match status" value="1"/>
</dbReference>
<evidence type="ECO:0000259" key="21">
    <source>
        <dbReference type="PROSITE" id="PS50011"/>
    </source>
</evidence>
<evidence type="ECO:0000256" key="2">
    <source>
        <dbReference type="ARBA" id="ARBA00022475"/>
    </source>
</evidence>
<evidence type="ECO:0000256" key="19">
    <source>
        <dbReference type="SAM" id="Phobius"/>
    </source>
</evidence>
<name>A0A336M551_CULSO</name>
<dbReference type="OMA" id="NTACERQ"/>
<dbReference type="PROSITE" id="PS50068">
    <property type="entry name" value="LDLRA_2"/>
    <property type="match status" value="1"/>
</dbReference>
<feature type="transmembrane region" description="Helical" evidence="19">
    <location>
        <begin position="1000"/>
        <end position="1023"/>
    </location>
</feature>
<evidence type="ECO:0000256" key="15">
    <source>
        <dbReference type="ARBA" id="ARBA00051243"/>
    </source>
</evidence>
<reference evidence="24" key="2">
    <citation type="submission" date="2018-07" db="EMBL/GenBank/DDBJ databases">
        <authorList>
            <person name="Quirk P.G."/>
            <person name="Krulwich T.A."/>
        </authorList>
    </citation>
    <scope>NUCLEOTIDE SEQUENCE</scope>
</reference>
<feature type="binding site" evidence="17">
    <location>
        <position position="1123"/>
    </location>
    <ligand>
        <name>ATP</name>
        <dbReference type="ChEBI" id="CHEBI:30616"/>
    </ligand>
</feature>
<dbReference type="InterPro" id="IPR002172">
    <property type="entry name" value="LDrepeatLR_classA_rpt"/>
</dbReference>
<keyword evidence="18" id="KW-0597">Phosphoprotein</keyword>
<dbReference type="InterPro" id="IPR008266">
    <property type="entry name" value="Tyr_kinase_AS"/>
</dbReference>
<dbReference type="EMBL" id="UFQS01000449">
    <property type="protein sequence ID" value="SSX04116.1"/>
    <property type="molecule type" value="Genomic_DNA"/>
</dbReference>
<dbReference type="VEuPathDB" id="VectorBase:CSON010816"/>
<dbReference type="GO" id="GO:0005524">
    <property type="term" value="F:ATP binding"/>
    <property type="evidence" value="ECO:0007669"/>
    <property type="project" value="UniProtKB-UniRule"/>
</dbReference>
<dbReference type="InterPro" id="IPR002011">
    <property type="entry name" value="Tyr_kinase_rcpt_2_CS"/>
</dbReference>
<dbReference type="EMBL" id="UFQT01000449">
    <property type="protein sequence ID" value="SSX24481.1"/>
    <property type="molecule type" value="Genomic_DNA"/>
</dbReference>
<feature type="chain" id="PRO_5033778291" description="Tyrosine-protein kinase receptor" evidence="20">
    <location>
        <begin position="22"/>
        <end position="1596"/>
    </location>
</feature>
<dbReference type="GO" id="GO:0043235">
    <property type="term" value="C:receptor complex"/>
    <property type="evidence" value="ECO:0007669"/>
    <property type="project" value="TreeGrafter"/>
</dbReference>
<evidence type="ECO:0000256" key="13">
    <source>
        <dbReference type="ARBA" id="ARBA00023170"/>
    </source>
</evidence>
<dbReference type="PANTHER" id="PTHR24416">
    <property type="entry name" value="TYROSINE-PROTEIN KINASE RECEPTOR"/>
    <property type="match status" value="1"/>
</dbReference>
<keyword evidence="9 19" id="KW-1133">Transmembrane helix</keyword>
<dbReference type="EC" id="2.7.10.1" evidence="18"/>
<keyword evidence="5 20" id="KW-0732">Signal</keyword>
<feature type="domain" description="MAM" evidence="22">
    <location>
        <begin position="423"/>
        <end position="610"/>
    </location>
</feature>
<feature type="domain" description="MAM" evidence="22">
    <location>
        <begin position="201"/>
        <end position="370"/>
    </location>
</feature>
<dbReference type="PRINTS" id="PR00109">
    <property type="entry name" value="TYRKINASE"/>
</dbReference>
<feature type="signal peptide" evidence="20">
    <location>
        <begin position="1"/>
        <end position="21"/>
    </location>
</feature>
<evidence type="ECO:0000256" key="11">
    <source>
        <dbReference type="ARBA" id="ARBA00023137"/>
    </source>
</evidence>
<dbReference type="Gene3D" id="3.30.200.20">
    <property type="entry name" value="Phosphorylase Kinase, domain 1"/>
    <property type="match status" value="1"/>
</dbReference>
<sequence>MSPITGICIILPIVLFQCINSQRPIVNSSTSAVAASSSSASLFNVYDALSPSIAPVAGIVPPVQPQIPQTRSDIAKFRFKPSTNNGTRMPYNDRIGKFLELKESVKNQTIYSPNVLSNYPHDNYYNLRRGTPLDKLKKMVKDGGYSSNIHNRTNPSQGDDTLPYSYYNKYDPIKKVKNAFQQPINYLPQSDNSEWDGMLGVTCDFETKCMWTWDETIENGFQVVSGINLTESNRTGMMPGPSVDGQNDARGHFLHLRTTPDTPQLSLTSPVFSTTRENCYLEVLLHQSEMMHGSLKIVIVPTDSPQSSWLPAEIMGDNLNRWQLHTFKIGRVSKDFQIEFEVFPNGKNWTDGQTRGHISIDNLRLVHCFPEGAVTGKCSAQQVRCTANKLPVCIRLDRICDIDVDCDEHEDETLNCDKMPFGSRCDFESGWCGWQNTGKAMMDWTRHSGPTPTEKTGPSYDHTHQHNDTVDGHFLFVNMNQHVNDTEKQKNVGFASNAVINSPIFNPPPRVHSNASSPYRNSCMVRFYFHQFGFNAGSINLSVVEMKDKENITTTLWWNTKNMGENWHRAEQLLPNVTSRYYFQFEARMGMRIYSDVAIDDFSLSPECFGLNIPEEHLNGYNYWDPHFDKYKEPHKDFEETKYYEMGTCGAKGRYGPTPDECRKAYNGTDIVVSTKPPFNGTQRWKVPNEGYYTIIVKGAGGGLGSAGVGSSRGASVMSVMELHKNEEIHVLIGQSGEHACIKTLGQRDQACEDKNVSLTKNKSKVDLVREMNIEDGAGGGGGASYVFLFNSAKNPVPLLIAAGGGGLGIGRFNDDFQHGRGEEIEDEHRTGNIISMEDRPAGPGGGWLDGEDLLLNTTGLSLLSGAIGGLACYQRGNHGHGGFGGGGGGCSKGGGGGGYTGGDTMFNSSNGQGGTSYLSSSRKHPTLFNIESAANSGHGSVIIIPAIEGCGCDYRCVALDEYRANVTCICPPGWQLSPYNLTSCEIIEIPHDPASMTHYIILLIVVASILVLALAALIFMLYNRYQRKKQAEVRQKMLLEQDLMLSRLRNTPDSITSPSVNIDYGCDGILNNGNVDVKSLPQVARESLRLVKALGQGAFGEVYQGLYRHRDGDAVEMPVAVKTLPEMSTGQAESDFLMEAAIMAKFNHANIVHLIGVCFDRHPRFIVLELLAGGDLKNFLREGRNKPERPSPLTMKDLVFCALDVAKGCRYLESKRFIHRDIAARNCLLSSKGPGRVVKIADFGMARDIYRSDYYRKGGKAMLPIKWMPPEAFLDGIFTSKTDVWSFGVLLWEVFSLGLMPYTGLPNRDVMQLVTGGGRLDAPLGCPMAIYRIMAECWNPTPELRPSFSNLLERLTVCSQDTEIMNAPLPSFFRPQSNERDTTIMRPPGHDDFCLQVPNSDYLIPLSGPRSAVERLLTEATGVTLPDTMTTMTAPKNTKSWETSFSMANDKPHTQSVNSNGKILQKESSTEKLISLDTPQQTPTSVQPPQMNFTPLSALNNNDVDSSSLNSNQQNHPITLDPAMLNKQTTNSTTVNGATPYANVKMMNANNLSELQDKLCSNNASANNKQTPFTIQGFNDRYNIAPNENHSEISC</sequence>
<dbReference type="CDD" id="cd06263">
    <property type="entry name" value="MAM"/>
    <property type="match status" value="2"/>
</dbReference>
<dbReference type="FunFam" id="1.10.510.10:FF:000113">
    <property type="entry name" value="Tyrosine-protein kinase receptor"/>
    <property type="match status" value="1"/>
</dbReference>
<evidence type="ECO:0000256" key="4">
    <source>
        <dbReference type="ARBA" id="ARBA00022692"/>
    </source>
</evidence>
<keyword evidence="12" id="KW-1015">Disulfide bond</keyword>
<dbReference type="Pfam" id="PF12810">
    <property type="entry name" value="ALK_LTK_GRD"/>
    <property type="match status" value="1"/>
</dbReference>
<keyword evidence="6 17" id="KW-0547">Nucleotide-binding</keyword>
<dbReference type="SMART" id="SM00219">
    <property type="entry name" value="TyrKc"/>
    <property type="match status" value="1"/>
</dbReference>
<dbReference type="GO" id="GO:0005886">
    <property type="term" value="C:plasma membrane"/>
    <property type="evidence" value="ECO:0007669"/>
    <property type="project" value="UniProtKB-SubCell"/>
</dbReference>
<keyword evidence="10 19" id="KW-0472">Membrane</keyword>
<keyword evidence="7" id="KW-0418">Kinase</keyword>
<keyword evidence="14" id="KW-0325">Glycoprotein</keyword>
<evidence type="ECO:0000256" key="1">
    <source>
        <dbReference type="ARBA" id="ARBA00004251"/>
    </source>
</evidence>
<dbReference type="GO" id="GO:0007169">
    <property type="term" value="P:cell surface receptor protein tyrosine kinase signaling pathway"/>
    <property type="evidence" value="ECO:0007669"/>
    <property type="project" value="InterPro"/>
</dbReference>
<dbReference type="InterPro" id="IPR017441">
    <property type="entry name" value="Protein_kinase_ATP_BS"/>
</dbReference>
<organism evidence="24">
    <name type="scientific">Culicoides sonorensis</name>
    <name type="common">Biting midge</name>
    <dbReference type="NCBI Taxonomy" id="179676"/>
    <lineage>
        <taxon>Eukaryota</taxon>
        <taxon>Metazoa</taxon>
        <taxon>Ecdysozoa</taxon>
        <taxon>Arthropoda</taxon>
        <taxon>Hexapoda</taxon>
        <taxon>Insecta</taxon>
        <taxon>Pterygota</taxon>
        <taxon>Neoptera</taxon>
        <taxon>Endopterygota</taxon>
        <taxon>Diptera</taxon>
        <taxon>Nematocera</taxon>
        <taxon>Chironomoidea</taxon>
        <taxon>Ceratopogonidae</taxon>
        <taxon>Ceratopogoninae</taxon>
        <taxon>Culicoides</taxon>
        <taxon>Monoculicoides</taxon>
    </lineage>
</organism>
<keyword evidence="11" id="KW-0829">Tyrosine-protein kinase</keyword>
<reference evidence="23" key="1">
    <citation type="submission" date="2018-04" db="EMBL/GenBank/DDBJ databases">
        <authorList>
            <person name="Go L.Y."/>
            <person name="Mitchell J.A."/>
        </authorList>
    </citation>
    <scope>NUCLEOTIDE SEQUENCE</scope>
    <source>
        <tissue evidence="23">Whole organism</tissue>
    </source>
</reference>
<evidence type="ECO:0000256" key="3">
    <source>
        <dbReference type="ARBA" id="ARBA00022679"/>
    </source>
</evidence>
<evidence type="ECO:0000256" key="7">
    <source>
        <dbReference type="ARBA" id="ARBA00022777"/>
    </source>
</evidence>
<evidence type="ECO:0000256" key="10">
    <source>
        <dbReference type="ARBA" id="ARBA00023136"/>
    </source>
</evidence>
<evidence type="ECO:0000256" key="9">
    <source>
        <dbReference type="ARBA" id="ARBA00022989"/>
    </source>
</evidence>
<comment type="caution">
    <text evidence="16">Lacks conserved residue(s) required for the propagation of feature annotation.</text>
</comment>
<dbReference type="CDD" id="cd00112">
    <property type="entry name" value="LDLa"/>
    <property type="match status" value="1"/>
</dbReference>
<dbReference type="GO" id="GO:0045664">
    <property type="term" value="P:regulation of neuron differentiation"/>
    <property type="evidence" value="ECO:0007669"/>
    <property type="project" value="TreeGrafter"/>
</dbReference>
<dbReference type="InterPro" id="IPR000998">
    <property type="entry name" value="MAM_dom"/>
</dbReference>
<dbReference type="SMART" id="SM00137">
    <property type="entry name" value="MAM"/>
    <property type="match status" value="1"/>
</dbReference>
<proteinExistence type="inferred from homology"/>
<feature type="domain" description="Protein kinase" evidence="21">
    <location>
        <begin position="1089"/>
        <end position="1358"/>
    </location>
</feature>
<dbReference type="InterPro" id="IPR050122">
    <property type="entry name" value="RTK"/>
</dbReference>
<keyword evidence="3" id="KW-0808">Transferase</keyword>
<evidence type="ECO:0000256" key="18">
    <source>
        <dbReference type="RuleBase" id="RU000312"/>
    </source>
</evidence>
<evidence type="ECO:0000256" key="16">
    <source>
        <dbReference type="PROSITE-ProRule" id="PRU00124"/>
    </source>
</evidence>
<protein>
    <recommendedName>
        <fullName evidence="18">Tyrosine-protein kinase receptor</fullName>
        <ecNumber evidence="18">2.7.10.1</ecNumber>
    </recommendedName>
</protein>
<evidence type="ECO:0000256" key="14">
    <source>
        <dbReference type="ARBA" id="ARBA00023180"/>
    </source>
</evidence>
<dbReference type="SUPFAM" id="SSF56112">
    <property type="entry name" value="Protein kinase-like (PK-like)"/>
    <property type="match status" value="1"/>
</dbReference>
<dbReference type="SUPFAM" id="SSF49899">
    <property type="entry name" value="Concanavalin A-like lectins/glucanases"/>
    <property type="match status" value="2"/>
</dbReference>
<dbReference type="PANTHER" id="PTHR24416:SF604">
    <property type="entry name" value="RECEPTOR PROTEIN-TYROSINE KINASE"/>
    <property type="match status" value="1"/>
</dbReference>
<dbReference type="PROSITE" id="PS00239">
    <property type="entry name" value="RECEPTOR_TYR_KIN_II"/>
    <property type="match status" value="1"/>
</dbReference>
<dbReference type="SMART" id="SM00192">
    <property type="entry name" value="LDLa"/>
    <property type="match status" value="1"/>
</dbReference>
<keyword evidence="2" id="KW-1003">Cell membrane</keyword>
<dbReference type="InterPro" id="IPR013320">
    <property type="entry name" value="ConA-like_dom_sf"/>
</dbReference>
<accession>A0A336M551</accession>
<dbReference type="Pfam" id="PF07714">
    <property type="entry name" value="PK_Tyr_Ser-Thr"/>
    <property type="match status" value="1"/>
</dbReference>
<dbReference type="PROSITE" id="PS00107">
    <property type="entry name" value="PROTEIN_KINASE_ATP"/>
    <property type="match status" value="1"/>
</dbReference>